<gene>
    <name evidence="1" type="ORF">F4820DRAFT_422955</name>
</gene>
<accession>A0ACB9YZ00</accession>
<proteinExistence type="predicted"/>
<dbReference type="Proteomes" id="UP001497700">
    <property type="component" value="Unassembled WGS sequence"/>
</dbReference>
<keyword evidence="2" id="KW-1185">Reference proteome</keyword>
<reference evidence="1 2" key="1">
    <citation type="journal article" date="2022" name="New Phytol.">
        <title>Ecological generalism drives hyperdiversity of secondary metabolite gene clusters in xylarialean endophytes.</title>
        <authorList>
            <person name="Franco M.E.E."/>
            <person name="Wisecaver J.H."/>
            <person name="Arnold A.E."/>
            <person name="Ju Y.M."/>
            <person name="Slot J.C."/>
            <person name="Ahrendt S."/>
            <person name="Moore L.P."/>
            <person name="Eastman K.E."/>
            <person name="Scott K."/>
            <person name="Konkel Z."/>
            <person name="Mondo S.J."/>
            <person name="Kuo A."/>
            <person name="Hayes R.D."/>
            <person name="Haridas S."/>
            <person name="Andreopoulos B."/>
            <person name="Riley R."/>
            <person name="LaButti K."/>
            <person name="Pangilinan J."/>
            <person name="Lipzen A."/>
            <person name="Amirebrahimi M."/>
            <person name="Yan J."/>
            <person name="Adam C."/>
            <person name="Keymanesh K."/>
            <person name="Ng V."/>
            <person name="Louie K."/>
            <person name="Northen T."/>
            <person name="Drula E."/>
            <person name="Henrissat B."/>
            <person name="Hsieh H.M."/>
            <person name="Youens-Clark K."/>
            <person name="Lutzoni F."/>
            <person name="Miadlikowska J."/>
            <person name="Eastwood D.C."/>
            <person name="Hamelin R.C."/>
            <person name="Grigoriev I.V."/>
            <person name="U'Ren J.M."/>
        </authorList>
    </citation>
    <scope>NUCLEOTIDE SEQUENCE [LARGE SCALE GENOMIC DNA]</scope>
    <source>
        <strain evidence="1 2">CBS 119005</strain>
    </source>
</reference>
<evidence type="ECO:0000313" key="2">
    <source>
        <dbReference type="Proteomes" id="UP001497700"/>
    </source>
</evidence>
<protein>
    <submittedName>
        <fullName evidence="1">FMI1 protein</fullName>
    </submittedName>
</protein>
<evidence type="ECO:0000313" key="1">
    <source>
        <dbReference type="EMBL" id="KAI4864637.1"/>
    </source>
</evidence>
<name>A0ACB9YZ00_9PEZI</name>
<comment type="caution">
    <text evidence="1">The sequence shown here is derived from an EMBL/GenBank/DDBJ whole genome shotgun (WGS) entry which is preliminary data.</text>
</comment>
<sequence>MSLRPLARAAWRLRAAAPRRSNAIPFAPTRRCLNTVPKCPEPTCDCADTPSMPWGKGIDKDANLNGLIAAYAQQVLICTGKDDWASRIEEDNSGDNLAADLKELIGRGGVYSDPFHNISIANSSFPSAISRRPEIQSTSVYLLPSFKYIPFLPRVSFDSVQALVKGYLLPEKLHPMNDGLSPIHKDRLLRKEAYQHALYGVRDVDDVLVLICGHGQRDQRCGIYGPILQAEFERQLPQAGIDVLQGPALDESISAPRLSGAATGTEEVPRTARVAQISHIGGHKYAGNVIIYLPPSLTNNAGNPHPLAGHGIWYGRIDPKHVEGVIKETIVNGNVIADHFRGGINQDGKILRL</sequence>
<organism evidence="1 2">
    <name type="scientific">Hypoxylon rubiginosum</name>
    <dbReference type="NCBI Taxonomy" id="110542"/>
    <lineage>
        <taxon>Eukaryota</taxon>
        <taxon>Fungi</taxon>
        <taxon>Dikarya</taxon>
        <taxon>Ascomycota</taxon>
        <taxon>Pezizomycotina</taxon>
        <taxon>Sordariomycetes</taxon>
        <taxon>Xylariomycetidae</taxon>
        <taxon>Xylariales</taxon>
        <taxon>Hypoxylaceae</taxon>
        <taxon>Hypoxylon</taxon>
    </lineage>
</organism>
<dbReference type="EMBL" id="MU393483">
    <property type="protein sequence ID" value="KAI4864637.1"/>
    <property type="molecule type" value="Genomic_DNA"/>
</dbReference>